<comment type="caution">
    <text evidence="1">The sequence shown here is derived from an EMBL/GenBank/DDBJ whole genome shotgun (WGS) entry which is preliminary data.</text>
</comment>
<evidence type="ECO:0000313" key="1">
    <source>
        <dbReference type="EMBL" id="KAJ1361700.1"/>
    </source>
</evidence>
<gene>
    <name evidence="1" type="ORF">KIN20_021025</name>
</gene>
<organism evidence="1 2">
    <name type="scientific">Parelaphostrongylus tenuis</name>
    <name type="common">Meningeal worm</name>
    <dbReference type="NCBI Taxonomy" id="148309"/>
    <lineage>
        <taxon>Eukaryota</taxon>
        <taxon>Metazoa</taxon>
        <taxon>Ecdysozoa</taxon>
        <taxon>Nematoda</taxon>
        <taxon>Chromadorea</taxon>
        <taxon>Rhabditida</taxon>
        <taxon>Rhabditina</taxon>
        <taxon>Rhabditomorpha</taxon>
        <taxon>Strongyloidea</taxon>
        <taxon>Metastrongylidae</taxon>
        <taxon>Parelaphostrongylus</taxon>
    </lineage>
</organism>
<dbReference type="EMBL" id="JAHQIW010004255">
    <property type="protein sequence ID" value="KAJ1361700.1"/>
    <property type="molecule type" value="Genomic_DNA"/>
</dbReference>
<accession>A0AAD5MND1</accession>
<dbReference type="Proteomes" id="UP001196413">
    <property type="component" value="Unassembled WGS sequence"/>
</dbReference>
<reference evidence="1" key="1">
    <citation type="submission" date="2021-06" db="EMBL/GenBank/DDBJ databases">
        <title>Parelaphostrongylus tenuis whole genome reference sequence.</title>
        <authorList>
            <person name="Garwood T.J."/>
            <person name="Larsen P.A."/>
            <person name="Fountain-Jones N.M."/>
            <person name="Garbe J.R."/>
            <person name="Macchietto M.G."/>
            <person name="Kania S.A."/>
            <person name="Gerhold R.W."/>
            <person name="Richards J.E."/>
            <person name="Wolf T.M."/>
        </authorList>
    </citation>
    <scope>NUCLEOTIDE SEQUENCE</scope>
    <source>
        <strain evidence="1">MNPRO001-30</strain>
        <tissue evidence="1">Meninges</tissue>
    </source>
</reference>
<proteinExistence type="predicted"/>
<sequence length="78" mass="8926">MKKILKQQSEWAMDVGQRNERNDSWDPFGRYKCGSIVTDDIGDDDDKSINKCNRSDDSNVLLHVPRLLQDQSVSQGEV</sequence>
<keyword evidence="2" id="KW-1185">Reference proteome</keyword>
<evidence type="ECO:0000313" key="2">
    <source>
        <dbReference type="Proteomes" id="UP001196413"/>
    </source>
</evidence>
<dbReference type="AlphaFoldDB" id="A0AAD5MND1"/>
<name>A0AAD5MND1_PARTN</name>
<protein>
    <submittedName>
        <fullName evidence="1">Uncharacterized protein</fullName>
    </submittedName>
</protein>